<dbReference type="AlphaFoldDB" id="A0A0L8HTB6"/>
<sequence>MYVLYIFVSTGVSVMHLSLSLLLSDGEVKNGKAPDQTYCNIWVKPSQTTTTTTIITTNFFASSNPARSNGKLSLSHQNSDGSEHIDKRQNQTGGS</sequence>
<reference evidence="3" key="1">
    <citation type="submission" date="2015-07" db="EMBL/GenBank/DDBJ databases">
        <title>MeaNS - Measles Nucleotide Surveillance Program.</title>
        <authorList>
            <person name="Tran T."/>
            <person name="Druce J."/>
        </authorList>
    </citation>
    <scope>NUCLEOTIDE SEQUENCE</scope>
    <source>
        <strain evidence="3">UCB-OBI-ISO-001</strain>
        <tissue evidence="3">Gonad</tissue>
    </source>
</reference>
<feature type="chain" id="PRO_5005583928" description="Secreted protein" evidence="2">
    <location>
        <begin position="27"/>
        <end position="95"/>
    </location>
</feature>
<evidence type="ECO:0008006" key="4">
    <source>
        <dbReference type="Google" id="ProtNLM"/>
    </source>
</evidence>
<feature type="signal peptide" evidence="2">
    <location>
        <begin position="1"/>
        <end position="26"/>
    </location>
</feature>
<accession>A0A0L8HTB6</accession>
<gene>
    <name evidence="3" type="ORF">OCBIM_22006436mg</name>
</gene>
<dbReference type="EMBL" id="KQ417319">
    <property type="protein sequence ID" value="KOF92488.1"/>
    <property type="molecule type" value="Genomic_DNA"/>
</dbReference>
<feature type="region of interest" description="Disordered" evidence="1">
    <location>
        <begin position="64"/>
        <end position="95"/>
    </location>
</feature>
<feature type="compositionally biased region" description="Polar residues" evidence="1">
    <location>
        <begin position="64"/>
        <end position="80"/>
    </location>
</feature>
<protein>
    <recommendedName>
        <fullName evidence="4">Secreted protein</fullName>
    </recommendedName>
</protein>
<proteinExistence type="predicted"/>
<keyword evidence="2" id="KW-0732">Signal</keyword>
<evidence type="ECO:0000313" key="3">
    <source>
        <dbReference type="EMBL" id="KOF92488.1"/>
    </source>
</evidence>
<evidence type="ECO:0000256" key="2">
    <source>
        <dbReference type="SAM" id="SignalP"/>
    </source>
</evidence>
<name>A0A0L8HTB6_OCTBM</name>
<organism evidence="3">
    <name type="scientific">Octopus bimaculoides</name>
    <name type="common">California two-spotted octopus</name>
    <dbReference type="NCBI Taxonomy" id="37653"/>
    <lineage>
        <taxon>Eukaryota</taxon>
        <taxon>Metazoa</taxon>
        <taxon>Spiralia</taxon>
        <taxon>Lophotrochozoa</taxon>
        <taxon>Mollusca</taxon>
        <taxon>Cephalopoda</taxon>
        <taxon>Coleoidea</taxon>
        <taxon>Octopodiformes</taxon>
        <taxon>Octopoda</taxon>
        <taxon>Incirrata</taxon>
        <taxon>Octopodidae</taxon>
        <taxon>Octopus</taxon>
    </lineage>
</organism>
<evidence type="ECO:0000256" key="1">
    <source>
        <dbReference type="SAM" id="MobiDB-lite"/>
    </source>
</evidence>